<dbReference type="Pfam" id="PF01740">
    <property type="entry name" value="STAS"/>
    <property type="match status" value="1"/>
</dbReference>
<dbReference type="InterPro" id="IPR002645">
    <property type="entry name" value="STAS_dom"/>
</dbReference>
<evidence type="ECO:0000256" key="1">
    <source>
        <dbReference type="ARBA" id="ARBA00009013"/>
    </source>
</evidence>
<dbReference type="PANTHER" id="PTHR33495">
    <property type="entry name" value="ANTI-SIGMA FACTOR ANTAGONIST TM_1081-RELATED-RELATED"/>
    <property type="match status" value="1"/>
</dbReference>
<feature type="domain" description="STAS" evidence="3">
    <location>
        <begin position="13"/>
        <end position="115"/>
    </location>
</feature>
<dbReference type="Gene3D" id="3.30.750.24">
    <property type="entry name" value="STAS domain"/>
    <property type="match status" value="1"/>
</dbReference>
<evidence type="ECO:0000256" key="2">
    <source>
        <dbReference type="RuleBase" id="RU003749"/>
    </source>
</evidence>
<comment type="similarity">
    <text evidence="1 2">Belongs to the anti-sigma-factor antagonist family.</text>
</comment>
<sequence>MSPEVVQIRLDHEHPAVTVAHVTGEIDLSSADQFRAGVTERVESGEGFVLDLDGVTFMGSLGFSVLVEAHEETARRNIRWAIVAGSGAIQRPLQITGLEQMLPIYASVPDALAALVRPE</sequence>
<dbReference type="NCBIfam" id="TIGR00377">
    <property type="entry name" value="ant_ant_sig"/>
    <property type="match status" value="1"/>
</dbReference>
<keyword evidence="5" id="KW-1185">Reference proteome</keyword>
<proteinExistence type="inferred from homology"/>
<name>A0ABW3MKI6_9PSEU</name>
<dbReference type="Proteomes" id="UP001597045">
    <property type="component" value="Unassembled WGS sequence"/>
</dbReference>
<dbReference type="InterPro" id="IPR036513">
    <property type="entry name" value="STAS_dom_sf"/>
</dbReference>
<organism evidence="4 5">
    <name type="scientific">Kibdelosporangium lantanae</name>
    <dbReference type="NCBI Taxonomy" id="1497396"/>
    <lineage>
        <taxon>Bacteria</taxon>
        <taxon>Bacillati</taxon>
        <taxon>Actinomycetota</taxon>
        <taxon>Actinomycetes</taxon>
        <taxon>Pseudonocardiales</taxon>
        <taxon>Pseudonocardiaceae</taxon>
        <taxon>Kibdelosporangium</taxon>
    </lineage>
</organism>
<comment type="caution">
    <text evidence="4">The sequence shown here is derived from an EMBL/GenBank/DDBJ whole genome shotgun (WGS) entry which is preliminary data.</text>
</comment>
<evidence type="ECO:0000313" key="4">
    <source>
        <dbReference type="EMBL" id="MFD1050099.1"/>
    </source>
</evidence>
<evidence type="ECO:0000259" key="3">
    <source>
        <dbReference type="PROSITE" id="PS50801"/>
    </source>
</evidence>
<reference evidence="5" key="1">
    <citation type="journal article" date="2019" name="Int. J. Syst. Evol. Microbiol.">
        <title>The Global Catalogue of Microorganisms (GCM) 10K type strain sequencing project: providing services to taxonomists for standard genome sequencing and annotation.</title>
        <authorList>
            <consortium name="The Broad Institute Genomics Platform"/>
            <consortium name="The Broad Institute Genome Sequencing Center for Infectious Disease"/>
            <person name="Wu L."/>
            <person name="Ma J."/>
        </authorList>
    </citation>
    <scope>NUCLEOTIDE SEQUENCE [LARGE SCALE GENOMIC DNA]</scope>
    <source>
        <strain evidence="5">JCM 31486</strain>
    </source>
</reference>
<accession>A0ABW3MKI6</accession>
<dbReference type="PANTHER" id="PTHR33495:SF13">
    <property type="entry name" value="ANTI-SIGMA-F FACTOR ANTAGONIST RSFB"/>
    <property type="match status" value="1"/>
</dbReference>
<protein>
    <recommendedName>
        <fullName evidence="2">Anti-sigma factor antagonist</fullName>
    </recommendedName>
</protein>
<dbReference type="EMBL" id="JBHTIS010002606">
    <property type="protein sequence ID" value="MFD1050099.1"/>
    <property type="molecule type" value="Genomic_DNA"/>
</dbReference>
<dbReference type="SUPFAM" id="SSF52091">
    <property type="entry name" value="SpoIIaa-like"/>
    <property type="match status" value="1"/>
</dbReference>
<dbReference type="InterPro" id="IPR003658">
    <property type="entry name" value="Anti-sigma_ant"/>
</dbReference>
<dbReference type="PROSITE" id="PS50801">
    <property type="entry name" value="STAS"/>
    <property type="match status" value="1"/>
</dbReference>
<gene>
    <name evidence="4" type="ORF">ACFQ1S_33545</name>
</gene>
<evidence type="ECO:0000313" key="5">
    <source>
        <dbReference type="Proteomes" id="UP001597045"/>
    </source>
</evidence>
<dbReference type="CDD" id="cd07043">
    <property type="entry name" value="STAS_anti-anti-sigma_factors"/>
    <property type="match status" value="1"/>
</dbReference>